<gene>
    <name evidence="3" type="ORF">ACFQ3W_07310</name>
</gene>
<dbReference type="SMART" id="SM00635">
    <property type="entry name" value="BID_2"/>
    <property type="match status" value="7"/>
</dbReference>
<dbReference type="SUPFAM" id="SSF49373">
    <property type="entry name" value="Invasin/intimin cell-adhesion fragments"/>
    <property type="match status" value="5"/>
</dbReference>
<keyword evidence="4" id="KW-1185">Reference proteome</keyword>
<accession>A0ABW3RUE6</accession>
<dbReference type="EMBL" id="JBHTLM010000004">
    <property type="protein sequence ID" value="MFD1176104.1"/>
    <property type="molecule type" value="Genomic_DNA"/>
</dbReference>
<feature type="domain" description="BIG2" evidence="2">
    <location>
        <begin position="121"/>
        <end position="207"/>
    </location>
</feature>
<feature type="signal peptide" evidence="1">
    <location>
        <begin position="1"/>
        <end position="28"/>
    </location>
</feature>
<feature type="domain" description="BIG2" evidence="2">
    <location>
        <begin position="673"/>
        <end position="753"/>
    </location>
</feature>
<dbReference type="Gene3D" id="2.60.40.1080">
    <property type="match status" value="6"/>
</dbReference>
<sequence length="755" mass="79671">MFANRKMTMWFLTMALLLAALFPTGVFAAAGDVNSIAIDGENTTFELGVGKTKQLKVWASVEGSTSKKDVTDYATWTYTSDNGATLKLDKGLVTPTKSGTAIIKAVYSGSSSIITVKVVDTYSKLTLDYKLSGKYSLNGNEQDLLVKALAKTDSTMIDPKDVTADADWSSSNAAVLTVDKGKITLVGEGKATITAKYLGLTDSYEATVTSPYSALKLYKVASPDVLVGENQDIESIMADKEIQLRAKTVLSADKTESDVSDKATWSSSDTSVATVKGGKVTILTVGKTTIKASYLGNQTSVDIYVRAPYEAIILTPTADQMLFIGEKLQMKAEVRSSANQPTNVSDSAEWSSSNKMTATVDSHGVVEAKAAGTTNIKASYQGVSKTFKLTVNPTITKLEAEKTELDLLKGASVSVPKVTATKLDGDKIDLTDTMVWTSDHDDIATVKDGKIVSKETSGTALSSTVTLTGKLPEIGSALTSNSAFRGTGSSVVTVKLTVKEKVLALVAEDERLSLVIGEDTVLPKVNAVFENGEESANLTDLEWTVTGSNAVLKTTADGKKIKGLTKGTAALKATYSNKTLSIPVTIEPKITKIVVDPQTLELNLKKSKAIKATGYYTNGKTVNLSSKMDWKSSNENIASISTTSVKAIAEGTATITGSYQGQSVSVKINVVPKLNKLTVEEKRLVLAPGSAKTVVITAEYDTGKTSAVTDSATWTSSKPSVAKVSAGRIEAVAKGSASIKAKFGGKTVTISVSVK</sequence>
<feature type="domain" description="BIG2" evidence="2">
    <location>
        <begin position="32"/>
        <end position="117"/>
    </location>
</feature>
<dbReference type="PANTHER" id="PTHR23019:SF0">
    <property type="entry name" value="NUCLEAR PORE MEMBRANE GLYCOPROTEIN 210"/>
    <property type="match status" value="1"/>
</dbReference>
<dbReference type="InterPro" id="IPR054604">
    <property type="entry name" value="SbsC_Big-like"/>
</dbReference>
<evidence type="ECO:0000259" key="2">
    <source>
        <dbReference type="SMART" id="SM00635"/>
    </source>
</evidence>
<evidence type="ECO:0000313" key="3">
    <source>
        <dbReference type="EMBL" id="MFD1176104.1"/>
    </source>
</evidence>
<name>A0ABW3RUE6_9BACL</name>
<dbReference type="PANTHER" id="PTHR23019">
    <property type="entry name" value="NUCLEAR PORE MEMBRANE GLYCOPROTEIN GP210-RELATED"/>
    <property type="match status" value="1"/>
</dbReference>
<feature type="domain" description="BIG2" evidence="2">
    <location>
        <begin position="232"/>
        <end position="304"/>
    </location>
</feature>
<feature type="chain" id="PRO_5046165214" evidence="1">
    <location>
        <begin position="29"/>
        <end position="755"/>
    </location>
</feature>
<organism evidence="3 4">
    <name type="scientific">Paenibacillus puldeungensis</name>
    <dbReference type="NCBI Taxonomy" id="696536"/>
    <lineage>
        <taxon>Bacteria</taxon>
        <taxon>Bacillati</taxon>
        <taxon>Bacillota</taxon>
        <taxon>Bacilli</taxon>
        <taxon>Bacillales</taxon>
        <taxon>Paenibacillaceae</taxon>
        <taxon>Paenibacillus</taxon>
    </lineage>
</organism>
<dbReference type="Proteomes" id="UP001597262">
    <property type="component" value="Unassembled WGS sequence"/>
</dbReference>
<dbReference type="InterPro" id="IPR003343">
    <property type="entry name" value="Big_2"/>
</dbReference>
<proteinExistence type="predicted"/>
<keyword evidence="1" id="KW-0732">Signal</keyword>
<dbReference type="RefSeq" id="WP_379318144.1">
    <property type="nucleotide sequence ID" value="NZ_JBHTLM010000004.1"/>
</dbReference>
<feature type="domain" description="BIG2" evidence="2">
    <location>
        <begin position="308"/>
        <end position="390"/>
    </location>
</feature>
<dbReference type="InterPro" id="IPR045197">
    <property type="entry name" value="NUP210-like"/>
</dbReference>
<dbReference type="Pfam" id="PF22359">
    <property type="entry name" value="Big-like"/>
    <property type="match status" value="1"/>
</dbReference>
<evidence type="ECO:0000313" key="4">
    <source>
        <dbReference type="Proteomes" id="UP001597262"/>
    </source>
</evidence>
<comment type="caution">
    <text evidence="3">The sequence shown here is derived from an EMBL/GenBank/DDBJ whole genome shotgun (WGS) entry which is preliminary data.</text>
</comment>
<dbReference type="InterPro" id="IPR008964">
    <property type="entry name" value="Invasin/intimin_cell_adhesion"/>
</dbReference>
<protein>
    <submittedName>
        <fullName evidence="3">Ig domain-containing protein</fullName>
    </submittedName>
</protein>
<reference evidence="4" key="1">
    <citation type="journal article" date="2019" name="Int. J. Syst. Evol. Microbiol.">
        <title>The Global Catalogue of Microorganisms (GCM) 10K type strain sequencing project: providing services to taxonomists for standard genome sequencing and annotation.</title>
        <authorList>
            <consortium name="The Broad Institute Genomics Platform"/>
            <consortium name="The Broad Institute Genome Sequencing Center for Infectious Disease"/>
            <person name="Wu L."/>
            <person name="Ma J."/>
        </authorList>
    </citation>
    <scope>NUCLEOTIDE SEQUENCE [LARGE SCALE GENOMIC DNA]</scope>
    <source>
        <strain evidence="4">CCUG 59189</strain>
    </source>
</reference>
<feature type="domain" description="BIG2" evidence="2">
    <location>
        <begin position="501"/>
        <end position="585"/>
    </location>
</feature>
<dbReference type="Pfam" id="PF02368">
    <property type="entry name" value="Big_2"/>
    <property type="match status" value="2"/>
</dbReference>
<evidence type="ECO:0000256" key="1">
    <source>
        <dbReference type="SAM" id="SignalP"/>
    </source>
</evidence>
<feature type="domain" description="BIG2" evidence="2">
    <location>
        <begin position="589"/>
        <end position="669"/>
    </location>
</feature>